<accession>A0AAV0JYK6</accession>
<gene>
    <name evidence="1" type="ORF">LITE_LOCUS16496</name>
</gene>
<organism evidence="1 2">
    <name type="scientific">Linum tenue</name>
    <dbReference type="NCBI Taxonomy" id="586396"/>
    <lineage>
        <taxon>Eukaryota</taxon>
        <taxon>Viridiplantae</taxon>
        <taxon>Streptophyta</taxon>
        <taxon>Embryophyta</taxon>
        <taxon>Tracheophyta</taxon>
        <taxon>Spermatophyta</taxon>
        <taxon>Magnoliopsida</taxon>
        <taxon>eudicotyledons</taxon>
        <taxon>Gunneridae</taxon>
        <taxon>Pentapetalae</taxon>
        <taxon>rosids</taxon>
        <taxon>fabids</taxon>
        <taxon>Malpighiales</taxon>
        <taxon>Linaceae</taxon>
        <taxon>Linum</taxon>
    </lineage>
</organism>
<protein>
    <submittedName>
        <fullName evidence="1">Uncharacterized protein</fullName>
    </submittedName>
</protein>
<comment type="caution">
    <text evidence="1">The sequence shown here is derived from an EMBL/GenBank/DDBJ whole genome shotgun (WGS) entry which is preliminary data.</text>
</comment>
<reference evidence="1" key="1">
    <citation type="submission" date="2022-08" db="EMBL/GenBank/DDBJ databases">
        <authorList>
            <person name="Gutierrez-Valencia J."/>
        </authorList>
    </citation>
    <scope>NUCLEOTIDE SEQUENCE</scope>
</reference>
<dbReference type="Proteomes" id="UP001154282">
    <property type="component" value="Unassembled WGS sequence"/>
</dbReference>
<evidence type="ECO:0000313" key="2">
    <source>
        <dbReference type="Proteomes" id="UP001154282"/>
    </source>
</evidence>
<keyword evidence="2" id="KW-1185">Reference proteome</keyword>
<proteinExistence type="predicted"/>
<evidence type="ECO:0000313" key="1">
    <source>
        <dbReference type="EMBL" id="CAI0415062.1"/>
    </source>
</evidence>
<dbReference type="EMBL" id="CAMGYJ010000005">
    <property type="protein sequence ID" value="CAI0415062.1"/>
    <property type="molecule type" value="Genomic_DNA"/>
</dbReference>
<dbReference type="AlphaFoldDB" id="A0AAV0JYK6"/>
<name>A0AAV0JYK6_9ROSI</name>
<sequence>MSNSGRNRLEGYLGEHG</sequence>